<keyword evidence="2" id="KW-1185">Reference proteome</keyword>
<dbReference type="Proteomes" id="UP000221845">
    <property type="component" value="Segment"/>
</dbReference>
<proteinExistence type="predicted"/>
<accession>A0A1Y0SZL2</accession>
<organism evidence="1 2">
    <name type="scientific">Pseudomonas phage Skulduggery</name>
    <dbReference type="NCBI Taxonomy" id="2006671"/>
    <lineage>
        <taxon>Viruses</taxon>
        <taxon>Duplodnaviria</taxon>
        <taxon>Heunggongvirae</taxon>
        <taxon>Uroviricota</taxon>
        <taxon>Caudoviricetes</taxon>
        <taxon>Skulduggeryvirus</taxon>
        <taxon>Skulduggeryvirus skulduggery</taxon>
    </lineage>
</organism>
<protein>
    <submittedName>
        <fullName evidence="1">Uncharacterized protein</fullName>
    </submittedName>
</protein>
<name>A0A1Y0SZL2_9CAUD</name>
<dbReference type="Pfam" id="PF24175">
    <property type="entry name" value="SU10_adaptor"/>
    <property type="match status" value="1"/>
</dbReference>
<reference evidence="1 2" key="1">
    <citation type="submission" date="2017-05" db="EMBL/GenBank/DDBJ databases">
        <authorList>
            <person name="Song R."/>
            <person name="Chenine A.L."/>
            <person name="Ruprecht R.M."/>
        </authorList>
    </citation>
    <scope>NUCLEOTIDE SEQUENCE [LARGE SCALE GENOMIC DNA]</scope>
</reference>
<dbReference type="EMBL" id="MF042361">
    <property type="protein sequence ID" value="ARV77116.1"/>
    <property type="molecule type" value="Genomic_DNA"/>
</dbReference>
<dbReference type="InterPro" id="IPR056209">
    <property type="entry name" value="SU10_adaptor"/>
</dbReference>
<gene>
    <name evidence="1" type="ORF">SKUL_17</name>
</gene>
<evidence type="ECO:0000313" key="1">
    <source>
        <dbReference type="EMBL" id="ARV77116.1"/>
    </source>
</evidence>
<evidence type="ECO:0000313" key="2">
    <source>
        <dbReference type="Proteomes" id="UP000221845"/>
    </source>
</evidence>
<sequence>MADLYDFMRYIRPQAKSVLEPMAYEHLREAAIEFCRRLRCWRHVAEIYVREGETPVIPVPEGANLFELESLFIDTHQLKAATFQELDHRRQDGQAYQFALGMDNVLTINPHQAGNLRITMYLEPSQDCEELPDFMFNDHGRKLAAGALMRLLTMPDQAYTDMQRAQMFGGEFAAYLDHLSTKQKQGKQRARLRSRPNNF</sequence>